<dbReference type="Proteomes" id="UP001198163">
    <property type="component" value="Unassembled WGS sequence"/>
</dbReference>
<dbReference type="Pfam" id="PF12663">
    <property type="entry name" value="DUF3788"/>
    <property type="match status" value="1"/>
</dbReference>
<protein>
    <submittedName>
        <fullName evidence="1">DUF3788 domain-containing protein</fullName>
    </submittedName>
</protein>
<evidence type="ECO:0000313" key="2">
    <source>
        <dbReference type="Proteomes" id="UP001198163"/>
    </source>
</evidence>
<dbReference type="InterPro" id="IPR024265">
    <property type="entry name" value="DUF3788"/>
</dbReference>
<sequence>MEQINTIELIDPSIYPTNEVLEKILGDSFATYLEALLLFDKSGLKPEWRYYRDGKAWLCKVVKGKKTIVWMSAWKGFMKATVYFPERLVGNIVALDISEDAKKEFSSCNNVGKSKPFMFRLDKKLIMKDFEEVIQYKIGMYFARRKSI</sequence>
<gene>
    <name evidence="1" type="ORF">K7J14_07105</name>
</gene>
<dbReference type="EMBL" id="JAINWA010000002">
    <property type="protein sequence ID" value="MCD1654472.1"/>
    <property type="molecule type" value="Genomic_DNA"/>
</dbReference>
<evidence type="ECO:0000313" key="1">
    <source>
        <dbReference type="EMBL" id="MCD1654472.1"/>
    </source>
</evidence>
<dbReference type="AlphaFoldDB" id="A0AAE3EHE0"/>
<name>A0AAE3EHE0_9SPIR</name>
<dbReference type="RefSeq" id="WP_230754802.1">
    <property type="nucleotide sequence ID" value="NZ_JAINWA010000002.1"/>
</dbReference>
<keyword evidence="2" id="KW-1185">Reference proteome</keyword>
<comment type="caution">
    <text evidence="1">The sequence shown here is derived from an EMBL/GenBank/DDBJ whole genome shotgun (WGS) entry which is preliminary data.</text>
</comment>
<reference evidence="1" key="1">
    <citation type="submission" date="2021-08" db="EMBL/GenBank/DDBJ databases">
        <title>Comparative analyses of Brucepasteria parasyntrophica and Teretinema zuelzerae.</title>
        <authorList>
            <person name="Song Y."/>
            <person name="Brune A."/>
        </authorList>
    </citation>
    <scope>NUCLEOTIDE SEQUENCE</scope>
    <source>
        <strain evidence="1">DSM 1903</strain>
    </source>
</reference>
<accession>A0AAE3EHE0</accession>
<organism evidence="1 2">
    <name type="scientific">Teretinema zuelzerae</name>
    <dbReference type="NCBI Taxonomy" id="156"/>
    <lineage>
        <taxon>Bacteria</taxon>
        <taxon>Pseudomonadati</taxon>
        <taxon>Spirochaetota</taxon>
        <taxon>Spirochaetia</taxon>
        <taxon>Spirochaetales</taxon>
        <taxon>Treponemataceae</taxon>
        <taxon>Teretinema</taxon>
    </lineage>
</organism>
<proteinExistence type="predicted"/>